<comment type="caution">
    <text evidence="1">The sequence shown here is derived from an EMBL/GenBank/DDBJ whole genome shotgun (WGS) entry which is preliminary data.</text>
</comment>
<reference evidence="1 2" key="1">
    <citation type="submission" date="2020-04" db="EMBL/GenBank/DDBJ databases">
        <title>Metagenomic profiling of ammonia- and methane-oxidizing microorganisms in a Dutch drinking water treatment plant.</title>
        <authorList>
            <person name="Poghosyan L."/>
            <person name="Leucker S."/>
        </authorList>
    </citation>
    <scope>NUCLEOTIDE SEQUENCE [LARGE SCALE GENOMIC DNA]</scope>
    <source>
        <strain evidence="1">S-RSF-IL-03</strain>
    </source>
</reference>
<sequence>MSPGRMGAARWLALLIGGLAATLFMPSRSHATEDGGTTSMFTQGAGNRALALGGAFTAVADDASGWMWNPAGLGRVGRGEFQTSQASYGELGGREVAAGFAMPNWRWGAIAASYRQFGVDDLEARDDRNVVVGTGLTSRESEFAFGYGRTLPAGWSVGAVAKVRRQSIVGRAATGVGADLGITFSPALALSSRASMFDDLTLGLAFQNVLAPAVRLDLDEVVEPRTTRAGLAWRPPGIGFAPTLATLDLEATGGRSARLHAGLQVSAHPMMDLRLGVNGSRLTGGTGLTLGSLLLDYAFEDGPLVPVHRVGLSMRFGSTVSESREAASRAREDEIQGRLAKAFDAQQKQRVEELVARAERARAAGNCIEALDVIAALRALAPDDRRIPLLESRCTFEQGAERERQGDLTNATLLYSRALVLAPGDTALTRALNRVRALSDRWAARSSEIRRKFTVALDAFGAGDLSGARRDLRAILEQQPGDADARAMLSRVERAIAQRVTELLDQAERLARSGLLDDARTALAAARALDPGSVAVARTAALIQQADRAATPEPRAPVRPG</sequence>
<dbReference type="EMBL" id="JABFRW010000024">
    <property type="protein sequence ID" value="NOT33000.1"/>
    <property type="molecule type" value="Genomic_DNA"/>
</dbReference>
<accession>A0A849SNK1</accession>
<proteinExistence type="predicted"/>
<feature type="non-terminal residue" evidence="1">
    <location>
        <position position="561"/>
    </location>
</feature>
<evidence type="ECO:0008006" key="3">
    <source>
        <dbReference type="Google" id="ProtNLM"/>
    </source>
</evidence>
<dbReference type="Proteomes" id="UP000580839">
    <property type="component" value="Unassembled WGS sequence"/>
</dbReference>
<organism evidence="1 2">
    <name type="scientific">Eiseniibacteriota bacterium</name>
    <dbReference type="NCBI Taxonomy" id="2212470"/>
    <lineage>
        <taxon>Bacteria</taxon>
        <taxon>Candidatus Eiseniibacteriota</taxon>
    </lineage>
</organism>
<evidence type="ECO:0000313" key="1">
    <source>
        <dbReference type="EMBL" id="NOT33000.1"/>
    </source>
</evidence>
<dbReference type="Gene3D" id="1.25.40.10">
    <property type="entry name" value="Tetratricopeptide repeat domain"/>
    <property type="match status" value="1"/>
</dbReference>
<protein>
    <recommendedName>
        <fullName evidence="3">PorV/PorQ family protein</fullName>
    </recommendedName>
</protein>
<dbReference type="SUPFAM" id="SSF48452">
    <property type="entry name" value="TPR-like"/>
    <property type="match status" value="1"/>
</dbReference>
<evidence type="ECO:0000313" key="2">
    <source>
        <dbReference type="Proteomes" id="UP000580839"/>
    </source>
</evidence>
<name>A0A849SNK1_UNCEI</name>
<dbReference type="Gene3D" id="2.40.160.60">
    <property type="entry name" value="Outer membrane protein transport protein (OMPP1/FadL/TodX)"/>
    <property type="match status" value="1"/>
</dbReference>
<dbReference type="AlphaFoldDB" id="A0A849SNK1"/>
<dbReference type="InterPro" id="IPR011990">
    <property type="entry name" value="TPR-like_helical_dom_sf"/>
</dbReference>
<gene>
    <name evidence="1" type="ORF">HOP12_02395</name>
</gene>